<gene>
    <name evidence="1" type="ORF">CU100_17635</name>
</gene>
<evidence type="ECO:0000313" key="2">
    <source>
        <dbReference type="Proteomes" id="UP000241158"/>
    </source>
</evidence>
<keyword evidence="2" id="KW-1185">Reference proteome</keyword>
<reference evidence="2" key="1">
    <citation type="submission" date="2017-11" db="EMBL/GenBank/DDBJ databases">
        <authorList>
            <person name="Kuznetsova I."/>
            <person name="Sazanova A."/>
            <person name="Chirak E."/>
            <person name="Safronova V."/>
            <person name="Willems A."/>
        </authorList>
    </citation>
    <scope>NUCLEOTIDE SEQUENCE [LARGE SCALE GENOMIC DNA]</scope>
    <source>
        <strain evidence="2">PEPV15</strain>
    </source>
</reference>
<dbReference type="OrthoDB" id="8099762at2"/>
<accession>A0A2P7ASE0</accession>
<protein>
    <submittedName>
        <fullName evidence="1">Uncharacterized protein</fullName>
    </submittedName>
</protein>
<organism evidence="1 2">
    <name type="scientific">Phyllobacterium endophyticum</name>
    <dbReference type="NCBI Taxonomy" id="1149773"/>
    <lineage>
        <taxon>Bacteria</taxon>
        <taxon>Pseudomonadati</taxon>
        <taxon>Pseudomonadota</taxon>
        <taxon>Alphaproteobacteria</taxon>
        <taxon>Hyphomicrobiales</taxon>
        <taxon>Phyllobacteriaceae</taxon>
        <taxon>Phyllobacterium</taxon>
    </lineage>
</organism>
<dbReference type="AlphaFoldDB" id="A0A2P7ASE0"/>
<proteinExistence type="predicted"/>
<evidence type="ECO:0000313" key="1">
    <source>
        <dbReference type="EMBL" id="PSH57090.1"/>
    </source>
</evidence>
<name>A0A2P7ASE0_9HYPH</name>
<dbReference type="Proteomes" id="UP000241158">
    <property type="component" value="Unassembled WGS sequence"/>
</dbReference>
<comment type="caution">
    <text evidence="1">The sequence shown here is derived from an EMBL/GenBank/DDBJ whole genome shotgun (WGS) entry which is preliminary data.</text>
</comment>
<dbReference type="RefSeq" id="WP_106717856.1">
    <property type="nucleotide sequence ID" value="NZ_JACHXT010000003.1"/>
</dbReference>
<sequence>MTPRGKQTAAVGFSHSACQSHEALFLWSKFPTSANVAIVDVFRNRTFRLEQLMKLFWVGVCIFAGVASAQADDNACADLNGAYEHTVNTGRYQIVSTVTGPGQDSGKLRSWVYFYDRIIYIREPDSLWLSYRRGTLDRISESGRPVFQGCSRLGTETINGTITMVFQADWQRNGARAKGKLWFSKGTGKLVQTERFFTAVGESSDYFGFLGRSLVDRYTYDRGPPPPLEAYNAYVPPTAQPDLGKAK</sequence>
<dbReference type="EMBL" id="PGGN01000003">
    <property type="protein sequence ID" value="PSH57090.1"/>
    <property type="molecule type" value="Genomic_DNA"/>
</dbReference>